<evidence type="ECO:0000313" key="1">
    <source>
        <dbReference type="EMBL" id="CAI2359135.1"/>
    </source>
</evidence>
<protein>
    <submittedName>
        <fullName evidence="1">Uncharacterized protein</fullName>
    </submittedName>
</protein>
<dbReference type="Proteomes" id="UP001295684">
    <property type="component" value="Unassembled WGS sequence"/>
</dbReference>
<comment type="caution">
    <text evidence="1">The sequence shown here is derived from an EMBL/GenBank/DDBJ whole genome shotgun (WGS) entry which is preliminary data.</text>
</comment>
<accession>A0AAD1U0K9</accession>
<gene>
    <name evidence="1" type="ORF">ECRASSUSDP1_LOCUS420</name>
</gene>
<keyword evidence="2" id="KW-1185">Reference proteome</keyword>
<sequence length="220" mass="26000">MSKYLPKLHTRLQKKSFLKPNIERSTKINHSNPNLTNSQDQLSNTNYNQEHSIYRSTHFLPRTSKSLLFRPILRPEQPIANQHKLRKSFDQCKSFQETWRIRPIPMKNTRNKSSFGPKNNISDMCREAEKSLQRPPAILQNTQKHDGNKIKIIKKKVKFSFANSKMKNSKRQKLFPDSSFYNTKRRGKKWKFNAHKVLDSDIPVSSENFLCKLLNRKVNF</sequence>
<evidence type="ECO:0000313" key="2">
    <source>
        <dbReference type="Proteomes" id="UP001295684"/>
    </source>
</evidence>
<organism evidence="1 2">
    <name type="scientific">Euplotes crassus</name>
    <dbReference type="NCBI Taxonomy" id="5936"/>
    <lineage>
        <taxon>Eukaryota</taxon>
        <taxon>Sar</taxon>
        <taxon>Alveolata</taxon>
        <taxon>Ciliophora</taxon>
        <taxon>Intramacronucleata</taxon>
        <taxon>Spirotrichea</taxon>
        <taxon>Hypotrichia</taxon>
        <taxon>Euplotida</taxon>
        <taxon>Euplotidae</taxon>
        <taxon>Moneuplotes</taxon>
    </lineage>
</organism>
<dbReference type="AlphaFoldDB" id="A0AAD1U0K9"/>
<proteinExistence type="predicted"/>
<reference evidence="1" key="1">
    <citation type="submission" date="2023-07" db="EMBL/GenBank/DDBJ databases">
        <authorList>
            <consortium name="AG Swart"/>
            <person name="Singh M."/>
            <person name="Singh A."/>
            <person name="Seah K."/>
            <person name="Emmerich C."/>
        </authorList>
    </citation>
    <scope>NUCLEOTIDE SEQUENCE</scope>
    <source>
        <strain evidence="1">DP1</strain>
    </source>
</reference>
<dbReference type="EMBL" id="CAMPGE010000389">
    <property type="protein sequence ID" value="CAI2359135.1"/>
    <property type="molecule type" value="Genomic_DNA"/>
</dbReference>
<name>A0AAD1U0K9_EUPCR</name>